<organism evidence="16 17">
    <name type="scientific">Genlisea aurea</name>
    <dbReference type="NCBI Taxonomy" id="192259"/>
    <lineage>
        <taxon>Eukaryota</taxon>
        <taxon>Viridiplantae</taxon>
        <taxon>Streptophyta</taxon>
        <taxon>Embryophyta</taxon>
        <taxon>Tracheophyta</taxon>
        <taxon>Spermatophyta</taxon>
        <taxon>Magnoliopsida</taxon>
        <taxon>eudicotyledons</taxon>
        <taxon>Gunneridae</taxon>
        <taxon>Pentapetalae</taxon>
        <taxon>asterids</taxon>
        <taxon>lamiids</taxon>
        <taxon>Lamiales</taxon>
        <taxon>Lentibulariaceae</taxon>
        <taxon>Genlisea</taxon>
    </lineage>
</organism>
<dbReference type="FunFam" id="3.30.40.10:FF:000366">
    <property type="entry name" value="E3 ubiquitin-protein ligase ATL4"/>
    <property type="match status" value="1"/>
</dbReference>
<evidence type="ECO:0000256" key="12">
    <source>
        <dbReference type="PROSITE-ProRule" id="PRU00175"/>
    </source>
</evidence>
<dbReference type="CDD" id="cd16461">
    <property type="entry name" value="RING-H2_EL5-like"/>
    <property type="match status" value="1"/>
</dbReference>
<keyword evidence="9 14" id="KW-1133">Transmembrane helix</keyword>
<evidence type="ECO:0000256" key="4">
    <source>
        <dbReference type="ARBA" id="ARBA00022692"/>
    </source>
</evidence>
<evidence type="ECO:0000256" key="5">
    <source>
        <dbReference type="ARBA" id="ARBA00022723"/>
    </source>
</evidence>
<dbReference type="PANTHER" id="PTHR45768:SF16">
    <property type="entry name" value="E3 UBIQUITIN-PROTEIN LIGASE ATL4"/>
    <property type="match status" value="1"/>
</dbReference>
<protein>
    <recommendedName>
        <fullName evidence="15">RING-type domain-containing protein</fullName>
    </recommendedName>
</protein>
<dbReference type="GO" id="GO:0008270">
    <property type="term" value="F:zinc ion binding"/>
    <property type="evidence" value="ECO:0007669"/>
    <property type="project" value="UniProtKB-KW"/>
</dbReference>
<evidence type="ECO:0000313" key="16">
    <source>
        <dbReference type="EMBL" id="EPS58857.1"/>
    </source>
</evidence>
<name>S8DHQ1_9LAMI</name>
<dbReference type="OrthoDB" id="8062037at2759"/>
<keyword evidence="17" id="KW-1185">Reference proteome</keyword>
<comment type="caution">
    <text evidence="16">The sequence shown here is derived from an EMBL/GenBank/DDBJ whole genome shotgun (WGS) entry which is preliminary data.</text>
</comment>
<dbReference type="Proteomes" id="UP000015453">
    <property type="component" value="Unassembled WGS sequence"/>
</dbReference>
<feature type="non-terminal residue" evidence="16">
    <location>
        <position position="1"/>
    </location>
</feature>
<evidence type="ECO:0000313" key="17">
    <source>
        <dbReference type="Proteomes" id="UP000015453"/>
    </source>
</evidence>
<dbReference type="GO" id="GO:0016740">
    <property type="term" value="F:transferase activity"/>
    <property type="evidence" value="ECO:0007669"/>
    <property type="project" value="UniProtKB-KW"/>
</dbReference>
<gene>
    <name evidence="16" type="ORF">M569_15955</name>
</gene>
<keyword evidence="7" id="KW-0833">Ubl conjugation pathway</keyword>
<evidence type="ECO:0000256" key="7">
    <source>
        <dbReference type="ARBA" id="ARBA00022786"/>
    </source>
</evidence>
<comment type="subcellular location">
    <subcellularLocation>
        <location evidence="1">Membrane</location>
        <topology evidence="1">Single-pass membrane protein</topology>
    </subcellularLocation>
</comment>
<dbReference type="Gene3D" id="3.30.40.10">
    <property type="entry name" value="Zinc/RING finger domain, C3HC4 (zinc finger)"/>
    <property type="match status" value="1"/>
</dbReference>
<evidence type="ECO:0000256" key="13">
    <source>
        <dbReference type="SAM" id="MobiDB-lite"/>
    </source>
</evidence>
<evidence type="ECO:0000256" key="8">
    <source>
        <dbReference type="ARBA" id="ARBA00022833"/>
    </source>
</evidence>
<keyword evidence="5" id="KW-0479">Metal-binding</keyword>
<reference evidence="16 17" key="1">
    <citation type="journal article" date="2013" name="BMC Genomics">
        <title>The miniature genome of a carnivorous plant Genlisea aurea contains a low number of genes and short non-coding sequences.</title>
        <authorList>
            <person name="Leushkin E.V."/>
            <person name="Sutormin R.A."/>
            <person name="Nabieva E.R."/>
            <person name="Penin A.A."/>
            <person name="Kondrashov A.S."/>
            <person name="Logacheva M.D."/>
        </authorList>
    </citation>
    <scope>NUCLEOTIDE SEQUENCE [LARGE SCALE GENOMIC DNA]</scope>
</reference>
<dbReference type="SMART" id="SM00184">
    <property type="entry name" value="RING"/>
    <property type="match status" value="1"/>
</dbReference>
<keyword evidence="8" id="KW-0862">Zinc</keyword>
<comment type="similarity">
    <text evidence="11">Belongs to the RING-type zinc finger family. ATL subfamily.</text>
</comment>
<evidence type="ECO:0000256" key="10">
    <source>
        <dbReference type="ARBA" id="ARBA00023136"/>
    </source>
</evidence>
<dbReference type="GO" id="GO:0016020">
    <property type="term" value="C:membrane"/>
    <property type="evidence" value="ECO:0007669"/>
    <property type="project" value="UniProtKB-SubCell"/>
</dbReference>
<dbReference type="Pfam" id="PF13639">
    <property type="entry name" value="zf-RING_2"/>
    <property type="match status" value="1"/>
</dbReference>
<dbReference type="AlphaFoldDB" id="S8DHQ1"/>
<keyword evidence="3" id="KW-0808">Transferase</keyword>
<evidence type="ECO:0000256" key="3">
    <source>
        <dbReference type="ARBA" id="ARBA00022679"/>
    </source>
</evidence>
<dbReference type="PANTHER" id="PTHR45768">
    <property type="entry name" value="E3 UBIQUITIN-PROTEIN LIGASE RNF13-LIKE"/>
    <property type="match status" value="1"/>
</dbReference>
<feature type="region of interest" description="Disordered" evidence="13">
    <location>
        <begin position="217"/>
        <end position="244"/>
    </location>
</feature>
<keyword evidence="10 14" id="KW-0472">Membrane</keyword>
<evidence type="ECO:0000256" key="2">
    <source>
        <dbReference type="ARBA" id="ARBA00004906"/>
    </source>
</evidence>
<evidence type="ECO:0000256" key="1">
    <source>
        <dbReference type="ARBA" id="ARBA00004167"/>
    </source>
</evidence>
<evidence type="ECO:0000259" key="15">
    <source>
        <dbReference type="PROSITE" id="PS50089"/>
    </source>
</evidence>
<dbReference type="PROSITE" id="PS50089">
    <property type="entry name" value="ZF_RING_2"/>
    <property type="match status" value="1"/>
</dbReference>
<dbReference type="SUPFAM" id="SSF57850">
    <property type="entry name" value="RING/U-box"/>
    <property type="match status" value="1"/>
</dbReference>
<keyword evidence="6 12" id="KW-0863">Zinc-finger</keyword>
<accession>S8DHQ1</accession>
<evidence type="ECO:0000256" key="6">
    <source>
        <dbReference type="ARBA" id="ARBA00022771"/>
    </source>
</evidence>
<evidence type="ECO:0000256" key="9">
    <source>
        <dbReference type="ARBA" id="ARBA00022989"/>
    </source>
</evidence>
<dbReference type="EMBL" id="AUSU01008845">
    <property type="protein sequence ID" value="EPS58857.1"/>
    <property type="molecule type" value="Genomic_DNA"/>
</dbReference>
<feature type="domain" description="RING-type" evidence="15">
    <location>
        <begin position="97"/>
        <end position="139"/>
    </location>
</feature>
<dbReference type="GO" id="GO:0016567">
    <property type="term" value="P:protein ubiquitination"/>
    <property type="evidence" value="ECO:0007669"/>
    <property type="project" value="TreeGrafter"/>
</dbReference>
<comment type="pathway">
    <text evidence="2">Protein modification; protein ubiquitination.</text>
</comment>
<feature type="transmembrane region" description="Helical" evidence="14">
    <location>
        <begin position="12"/>
        <end position="34"/>
    </location>
</feature>
<evidence type="ECO:0000256" key="14">
    <source>
        <dbReference type="SAM" id="Phobius"/>
    </source>
</evidence>
<sequence length="317" mass="33672">TSEDSTVSSSVSVFAIVIVAASAIIVSASIYLVVRVLSRRFHRREDVVRSQDSVGTASGGQVRQCGSSPATGGLLDSLPLFTFGSVTGRLSGSGGDCAVCLSKFARHDQLRLLPLCCHAFHAACIDAWIVSNQTCPLCRSSVLPSESDALGKILSNDDESDNGRSFRIEIGSISRRRGGSVVESAEVGRRAFSVGSFEYILDGNGYELSIGSVSPRRGASDGNSIDKESSIDVPIPEPPGDSLAAGVSTSRNWLREYVDRLASVSFSSSAMSFRGSGRFFSGSSRRVDPITAAEDLEANNRRAGEEISELFRWLSGV</sequence>
<dbReference type="InterPro" id="IPR013083">
    <property type="entry name" value="Znf_RING/FYVE/PHD"/>
</dbReference>
<proteinExistence type="inferred from homology"/>
<evidence type="ECO:0000256" key="11">
    <source>
        <dbReference type="ARBA" id="ARBA00024209"/>
    </source>
</evidence>
<dbReference type="InterPro" id="IPR001841">
    <property type="entry name" value="Znf_RING"/>
</dbReference>
<keyword evidence="4 14" id="KW-0812">Transmembrane</keyword>